<comment type="subcellular location">
    <subcellularLocation>
        <location evidence="10">Cell membrane</location>
        <topology evidence="10">Peripheral membrane protein</topology>
    </subcellularLocation>
    <subcellularLocation>
        <location evidence="2">Membrane</location>
        <topology evidence="2">Peripheral membrane protein</topology>
    </subcellularLocation>
</comment>
<proteinExistence type="inferred from homology"/>
<comment type="similarity">
    <text evidence="3 10">Belongs to the ATPase gamma chain family.</text>
</comment>
<evidence type="ECO:0000256" key="3">
    <source>
        <dbReference type="ARBA" id="ARBA00007681"/>
    </source>
</evidence>
<protein>
    <recommendedName>
        <fullName evidence="10">ATP synthase gamma chain</fullName>
    </recommendedName>
    <alternativeName>
        <fullName evidence="10">ATP synthase F1 sector gamma subunit</fullName>
    </alternativeName>
    <alternativeName>
        <fullName evidence="10">F-ATPase gamma subunit</fullName>
    </alternativeName>
</protein>
<evidence type="ECO:0000256" key="10">
    <source>
        <dbReference type="HAMAP-Rule" id="MF_00815"/>
    </source>
</evidence>
<keyword evidence="5 10" id="KW-0375">Hydrogen ion transport</keyword>
<evidence type="ECO:0000313" key="11">
    <source>
        <dbReference type="EMBL" id="SFG52478.1"/>
    </source>
</evidence>
<gene>
    <name evidence="10" type="primary">atpG</name>
    <name evidence="11" type="ORF">SAMN05660282_01149</name>
</gene>
<dbReference type="GO" id="GO:0042777">
    <property type="term" value="P:proton motive force-driven plasma membrane ATP synthesis"/>
    <property type="evidence" value="ECO:0007669"/>
    <property type="project" value="UniProtKB-UniRule"/>
</dbReference>
<evidence type="ECO:0000256" key="5">
    <source>
        <dbReference type="ARBA" id="ARBA00022781"/>
    </source>
</evidence>
<reference evidence="11 12" key="1">
    <citation type="submission" date="2016-10" db="EMBL/GenBank/DDBJ databases">
        <authorList>
            <person name="de Groot N.N."/>
        </authorList>
    </citation>
    <scope>NUCLEOTIDE SEQUENCE [LARGE SCALE GENOMIC DNA]</scope>
    <source>
        <strain>J11</strain>
        <strain evidence="12">PG 39</strain>
    </source>
</reference>
<accession>A0A1I2SIA1</accession>
<dbReference type="PRINTS" id="PR00126">
    <property type="entry name" value="ATPASEGAMMA"/>
</dbReference>
<name>A0A1I2SIA1_9CORY</name>
<dbReference type="Proteomes" id="UP000199065">
    <property type="component" value="Unassembled WGS sequence"/>
</dbReference>
<dbReference type="RefSeq" id="WP_092285320.1">
    <property type="nucleotide sequence ID" value="NZ_FOPJ01000005.1"/>
</dbReference>
<keyword evidence="4 10" id="KW-0813">Transport</keyword>
<dbReference type="PANTHER" id="PTHR11693:SF22">
    <property type="entry name" value="ATP SYNTHASE SUBUNIT GAMMA, MITOCHONDRIAL"/>
    <property type="match status" value="1"/>
</dbReference>
<evidence type="ECO:0000256" key="8">
    <source>
        <dbReference type="ARBA" id="ARBA00023196"/>
    </source>
</evidence>
<dbReference type="NCBIfam" id="TIGR01146">
    <property type="entry name" value="ATPsyn_F1gamma"/>
    <property type="match status" value="1"/>
</dbReference>
<dbReference type="GO" id="GO:0005886">
    <property type="term" value="C:plasma membrane"/>
    <property type="evidence" value="ECO:0007669"/>
    <property type="project" value="UniProtKB-SubCell"/>
</dbReference>
<organism evidence="11 12">
    <name type="scientific">Corynebacterium spheniscorum</name>
    <dbReference type="NCBI Taxonomy" id="185761"/>
    <lineage>
        <taxon>Bacteria</taxon>
        <taxon>Bacillati</taxon>
        <taxon>Actinomycetota</taxon>
        <taxon>Actinomycetes</taxon>
        <taxon>Mycobacteriales</taxon>
        <taxon>Corynebacteriaceae</taxon>
        <taxon>Corynebacterium</taxon>
    </lineage>
</organism>
<dbReference type="InterPro" id="IPR023632">
    <property type="entry name" value="ATP_synth_F1_gsu_CS"/>
</dbReference>
<dbReference type="CDD" id="cd12151">
    <property type="entry name" value="F1-ATPase_gamma"/>
    <property type="match status" value="1"/>
</dbReference>
<keyword evidence="6 10" id="KW-0406">Ion transport</keyword>
<dbReference type="Pfam" id="PF00231">
    <property type="entry name" value="ATP-synt"/>
    <property type="match status" value="1"/>
</dbReference>
<evidence type="ECO:0000256" key="9">
    <source>
        <dbReference type="ARBA" id="ARBA00023310"/>
    </source>
</evidence>
<comment type="function">
    <text evidence="1 10">Produces ATP from ADP in the presence of a proton gradient across the membrane. The gamma chain is believed to be important in regulating ATPase activity and the flow of protons through the CF(0) complex.</text>
</comment>
<dbReference type="PANTHER" id="PTHR11693">
    <property type="entry name" value="ATP SYNTHASE GAMMA CHAIN"/>
    <property type="match status" value="1"/>
</dbReference>
<dbReference type="AlphaFoldDB" id="A0A1I2SIA1"/>
<keyword evidence="8 10" id="KW-0139">CF(1)</keyword>
<sequence>MANLRELRDRIRSVNSTKKITKAQELIATSRITKAQARVEASHPYAHEVQNVMERLAAASSLDHPMLRERENGKVAAVLVVSSDRGMCGGYNHNVFKKAAELEKLLEEKGYEVVRYVTGGKGVGYYGFRGEKVAGAWTGFSQDPTWESTHNVRRHLIDGFTAGSQGTVKNREGLNLEPGQETIRGFDQLHVVYTEFESMLTQTARAHQVLPIEPVYEDEQLDFSEGMLSKPETSSEITADLDFEPDAETLMDALLPQYVSRTIFAMLLEASASESASRRNAMKSATDNAEALVKDLSRVANQARQAQITQEITEIVGGAGALAESGESD</sequence>
<keyword evidence="7 10" id="KW-0472">Membrane</keyword>
<evidence type="ECO:0000256" key="1">
    <source>
        <dbReference type="ARBA" id="ARBA00003456"/>
    </source>
</evidence>
<dbReference type="EMBL" id="FOPJ01000005">
    <property type="protein sequence ID" value="SFG52478.1"/>
    <property type="molecule type" value="Genomic_DNA"/>
</dbReference>
<dbReference type="PROSITE" id="PS00153">
    <property type="entry name" value="ATPASE_GAMMA"/>
    <property type="match status" value="1"/>
</dbReference>
<dbReference type="STRING" id="185761.SAMN05660282_01149"/>
<dbReference type="GO" id="GO:0046933">
    <property type="term" value="F:proton-transporting ATP synthase activity, rotational mechanism"/>
    <property type="evidence" value="ECO:0007669"/>
    <property type="project" value="UniProtKB-UniRule"/>
</dbReference>
<dbReference type="Gene3D" id="3.40.1380.10">
    <property type="match status" value="1"/>
</dbReference>
<dbReference type="OrthoDB" id="9812769at2"/>
<dbReference type="InterPro" id="IPR000131">
    <property type="entry name" value="ATP_synth_F1_gsu"/>
</dbReference>
<dbReference type="NCBIfam" id="NF004145">
    <property type="entry name" value="PRK05621.1-2"/>
    <property type="match status" value="1"/>
</dbReference>
<keyword evidence="10" id="KW-1003">Cell membrane</keyword>
<evidence type="ECO:0000256" key="4">
    <source>
        <dbReference type="ARBA" id="ARBA00022448"/>
    </source>
</evidence>
<keyword evidence="9 10" id="KW-0066">ATP synthesis</keyword>
<dbReference type="GO" id="GO:0045259">
    <property type="term" value="C:proton-transporting ATP synthase complex"/>
    <property type="evidence" value="ECO:0007669"/>
    <property type="project" value="UniProtKB-KW"/>
</dbReference>
<evidence type="ECO:0000256" key="6">
    <source>
        <dbReference type="ARBA" id="ARBA00023065"/>
    </source>
</evidence>
<dbReference type="Gene3D" id="1.10.287.80">
    <property type="entry name" value="ATP synthase, gamma subunit, helix hairpin domain"/>
    <property type="match status" value="2"/>
</dbReference>
<evidence type="ECO:0000256" key="2">
    <source>
        <dbReference type="ARBA" id="ARBA00004170"/>
    </source>
</evidence>
<keyword evidence="12" id="KW-1185">Reference proteome</keyword>
<evidence type="ECO:0000256" key="7">
    <source>
        <dbReference type="ARBA" id="ARBA00023136"/>
    </source>
</evidence>
<dbReference type="GO" id="GO:0005524">
    <property type="term" value="F:ATP binding"/>
    <property type="evidence" value="ECO:0007669"/>
    <property type="project" value="UniProtKB-UniRule"/>
</dbReference>
<dbReference type="HAMAP" id="MF_00815">
    <property type="entry name" value="ATP_synth_gamma_bact"/>
    <property type="match status" value="1"/>
</dbReference>
<comment type="subunit">
    <text evidence="10">F-type ATPases have 2 components, CF(1) - the catalytic core - and CF(0) - the membrane proton channel. CF(1) has five subunits: alpha(3), beta(3), gamma(1), delta(1), epsilon(1). CF(0) has three main subunits: a, b and c.</text>
</comment>
<dbReference type="InterPro" id="IPR035968">
    <property type="entry name" value="ATP_synth_F1_ATPase_gsu"/>
</dbReference>
<evidence type="ECO:0000313" key="12">
    <source>
        <dbReference type="Proteomes" id="UP000199065"/>
    </source>
</evidence>
<dbReference type="SUPFAM" id="SSF52943">
    <property type="entry name" value="ATP synthase (F1-ATPase), gamma subunit"/>
    <property type="match status" value="1"/>
</dbReference>